<sequence length="261" mass="28445">MMQKIVGRSWLGLLFVAVLLGGCAHSINVSPSMSNVAAKTAQTTPQKIGVSVGYYISQKNRQLEVTTPGGGGDNVRYYPYEALEIGYRDVLTGLYRNAAISNSDTPNPNDRFDYVIEPTVVTNSGSTGFFTWPPTNFSVDITNTIRDASGRVVASPRVVGVGTAETGERLRDHGFAGRRAMEDALVKTHAALQQVALEQGGAKREVPSVALGESKPKEQFVAQPKVNDVEERLRRLKDLKDKGLITNKDYETQKKSILDSL</sequence>
<dbReference type="HOGENOM" id="CLU_098611_0_0_4"/>
<dbReference type="KEGG" id="dar:Daro_3520"/>
<evidence type="ECO:0000313" key="1">
    <source>
        <dbReference type="EMBL" id="AAZ48249.1"/>
    </source>
</evidence>
<name>Q47A82_DECAR</name>
<dbReference type="OrthoDB" id="5540893at2"/>
<dbReference type="EMBL" id="CP000089">
    <property type="protein sequence ID" value="AAZ48249.1"/>
    <property type="molecule type" value="Genomic_DNA"/>
</dbReference>
<reference evidence="1" key="1">
    <citation type="submission" date="2005-08" db="EMBL/GenBank/DDBJ databases">
        <title>Complete sequence of Dechloromonas aromatica RCB.</title>
        <authorList>
            <person name="Salinero K.K."/>
            <person name="Copeland A."/>
            <person name="Lucas S."/>
            <person name="Lapidus A."/>
            <person name="Barry K."/>
            <person name="Detter J.C."/>
            <person name="Glavina T."/>
            <person name="Hammon N."/>
            <person name="Israni S."/>
            <person name="Pitluck S."/>
            <person name="Di Bartolo G."/>
            <person name="Trong S."/>
            <person name="Schmutz J."/>
            <person name="Larimer F."/>
            <person name="Land M."/>
            <person name="Ivanova N."/>
            <person name="Richardson P."/>
        </authorList>
    </citation>
    <scope>NUCLEOTIDE SEQUENCE</scope>
    <source>
        <strain evidence="1">RCB</strain>
    </source>
</reference>
<dbReference type="eggNOG" id="ENOG5032IP1">
    <property type="taxonomic scope" value="Bacteria"/>
</dbReference>
<dbReference type="AlphaFoldDB" id="Q47A82"/>
<dbReference type="PROSITE" id="PS51257">
    <property type="entry name" value="PROKAR_LIPOPROTEIN"/>
    <property type="match status" value="1"/>
</dbReference>
<accession>Q47A82</accession>
<organism evidence="1">
    <name type="scientific">Dechloromonas aromatica (strain RCB)</name>
    <dbReference type="NCBI Taxonomy" id="159087"/>
    <lineage>
        <taxon>Bacteria</taxon>
        <taxon>Pseudomonadati</taxon>
        <taxon>Pseudomonadota</taxon>
        <taxon>Betaproteobacteria</taxon>
        <taxon>Rhodocyclales</taxon>
        <taxon>Azonexaceae</taxon>
        <taxon>Dechloromonas</taxon>
    </lineage>
</organism>
<protein>
    <recommendedName>
        <fullName evidence="2">SHOCT domain-containing protein</fullName>
    </recommendedName>
</protein>
<gene>
    <name evidence="1" type="ordered locus">Daro_3520</name>
</gene>
<proteinExistence type="predicted"/>
<evidence type="ECO:0008006" key="2">
    <source>
        <dbReference type="Google" id="ProtNLM"/>
    </source>
</evidence>